<sequence length="80" mass="9094">MRFFIRRVAFYIVTAWAAVTLNFFIPRMMPGDPVQALIARYQGQISVDAVNSLRKLFGMELMKVCGNNILIIGSNFFMAT</sequence>
<dbReference type="RefSeq" id="WP_231722164.1">
    <property type="nucleotide sequence ID" value="NZ_JAJONJ010000002.1"/>
</dbReference>
<evidence type="ECO:0000313" key="3">
    <source>
        <dbReference type="Proteomes" id="UP000034513"/>
    </source>
</evidence>
<protein>
    <submittedName>
        <fullName evidence="2">Peptide ABC transporter permease</fullName>
    </submittedName>
</protein>
<feature type="transmembrane region" description="Helical" evidence="1">
    <location>
        <begin position="7"/>
        <end position="25"/>
    </location>
</feature>
<accession>A0ABR5EFW5</accession>
<name>A0ABR5EFW5_LACLC</name>
<keyword evidence="1" id="KW-1133">Transmembrane helix</keyword>
<keyword evidence="3" id="KW-1185">Reference proteome</keyword>
<reference evidence="2 3" key="1">
    <citation type="submission" date="2015-04" db="EMBL/GenBank/DDBJ databases">
        <title>Evaluation of non-dairy Lactococcus lactis with potential dairy applications reveals extensive phenotype-genotype disparity.</title>
        <authorList>
            <person name="Cavanagh D."/>
            <person name="Casey A."/>
            <person name="Altermann E."/>
            <person name="Cotter P."/>
            <person name="Fitzgerald G.F."/>
            <person name="McAuliffe O."/>
        </authorList>
    </citation>
    <scope>NUCLEOTIDE SEQUENCE [LARGE SCALE GENOMIC DNA]</scope>
    <source>
        <strain evidence="2 3">DPC6856</strain>
    </source>
</reference>
<organism evidence="2 3">
    <name type="scientific">Lactococcus lactis subsp. cremoris</name>
    <name type="common">Streptococcus cremoris</name>
    <dbReference type="NCBI Taxonomy" id="1359"/>
    <lineage>
        <taxon>Bacteria</taxon>
        <taxon>Bacillati</taxon>
        <taxon>Bacillota</taxon>
        <taxon>Bacilli</taxon>
        <taxon>Lactobacillales</taxon>
        <taxon>Streptococcaceae</taxon>
        <taxon>Lactococcus</taxon>
    </lineage>
</organism>
<keyword evidence="1" id="KW-0812">Transmembrane</keyword>
<comment type="caution">
    <text evidence="2">The sequence shown here is derived from an EMBL/GenBank/DDBJ whole genome shotgun (WGS) entry which is preliminary data.</text>
</comment>
<keyword evidence="1" id="KW-0472">Membrane</keyword>
<evidence type="ECO:0000256" key="1">
    <source>
        <dbReference type="SAM" id="Phobius"/>
    </source>
</evidence>
<dbReference type="Proteomes" id="UP000034513">
    <property type="component" value="Unassembled WGS sequence"/>
</dbReference>
<gene>
    <name evidence="2" type="ORF">VN93_1618</name>
</gene>
<proteinExistence type="predicted"/>
<dbReference type="EMBL" id="LAVW01000132">
    <property type="protein sequence ID" value="KKW71685.1"/>
    <property type="molecule type" value="Genomic_DNA"/>
</dbReference>
<evidence type="ECO:0000313" key="2">
    <source>
        <dbReference type="EMBL" id="KKW71685.1"/>
    </source>
</evidence>